<dbReference type="InterPro" id="IPR043987">
    <property type="entry name" value="CCZ1/INTU/HSP4_longin_1"/>
</dbReference>
<accession>A0A0C2FRJ2</accession>
<proteinExistence type="predicted"/>
<sequence length="102" mass="12172">MFSGGFGNPLYFFATNTSNVTQAEMWVRLPDILEFFFVAHPSSGRREGEEHNRIMYFYPKGDTLDRQASFSFRFPDVLLIFRFKSLYLDRNNWIRRSCGEFY</sequence>
<dbReference type="Proteomes" id="UP000054047">
    <property type="component" value="Unassembled WGS sequence"/>
</dbReference>
<protein>
    <recommendedName>
        <fullName evidence="1">CCZ1/INTU/HSP4 first Longin domain-containing protein</fullName>
    </recommendedName>
</protein>
<evidence type="ECO:0000313" key="2">
    <source>
        <dbReference type="EMBL" id="KIH47526.1"/>
    </source>
</evidence>
<reference evidence="2 3" key="1">
    <citation type="submission" date="2013-12" db="EMBL/GenBank/DDBJ databases">
        <title>Draft genome of the parsitic nematode Ancylostoma duodenale.</title>
        <authorList>
            <person name="Mitreva M."/>
        </authorList>
    </citation>
    <scope>NUCLEOTIDE SEQUENCE [LARGE SCALE GENOMIC DNA]</scope>
    <source>
        <strain evidence="2 3">Zhejiang</strain>
    </source>
</reference>
<dbReference type="EMBL" id="KN767593">
    <property type="protein sequence ID" value="KIH47526.1"/>
    <property type="molecule type" value="Genomic_DNA"/>
</dbReference>
<dbReference type="Pfam" id="PF19031">
    <property type="entry name" value="Intu_longin_1"/>
    <property type="match status" value="1"/>
</dbReference>
<evidence type="ECO:0000259" key="1">
    <source>
        <dbReference type="Pfam" id="PF19031"/>
    </source>
</evidence>
<dbReference type="GO" id="GO:0016192">
    <property type="term" value="P:vesicle-mediated transport"/>
    <property type="evidence" value="ECO:0007669"/>
    <property type="project" value="InterPro"/>
</dbReference>
<name>A0A0C2FRJ2_9BILA</name>
<dbReference type="OrthoDB" id="240546at2759"/>
<evidence type="ECO:0000313" key="3">
    <source>
        <dbReference type="Proteomes" id="UP000054047"/>
    </source>
</evidence>
<organism evidence="2 3">
    <name type="scientific">Ancylostoma duodenale</name>
    <dbReference type="NCBI Taxonomy" id="51022"/>
    <lineage>
        <taxon>Eukaryota</taxon>
        <taxon>Metazoa</taxon>
        <taxon>Ecdysozoa</taxon>
        <taxon>Nematoda</taxon>
        <taxon>Chromadorea</taxon>
        <taxon>Rhabditida</taxon>
        <taxon>Rhabditina</taxon>
        <taxon>Rhabditomorpha</taxon>
        <taxon>Strongyloidea</taxon>
        <taxon>Ancylostomatidae</taxon>
        <taxon>Ancylostomatinae</taxon>
        <taxon>Ancylostoma</taxon>
    </lineage>
</organism>
<feature type="domain" description="CCZ1/INTU/HSP4 first Longin" evidence="1">
    <location>
        <begin position="33"/>
        <end position="68"/>
    </location>
</feature>
<dbReference type="AlphaFoldDB" id="A0A0C2FRJ2"/>
<keyword evidence="3" id="KW-1185">Reference proteome</keyword>
<gene>
    <name evidence="2" type="ORF">ANCDUO_22412</name>
</gene>